<proteinExistence type="predicted"/>
<name>A0A9P6SSS4_9FUNG</name>
<organism evidence="1 2">
    <name type="scientific">Modicella reniformis</name>
    <dbReference type="NCBI Taxonomy" id="1440133"/>
    <lineage>
        <taxon>Eukaryota</taxon>
        <taxon>Fungi</taxon>
        <taxon>Fungi incertae sedis</taxon>
        <taxon>Mucoromycota</taxon>
        <taxon>Mortierellomycotina</taxon>
        <taxon>Mortierellomycetes</taxon>
        <taxon>Mortierellales</taxon>
        <taxon>Mortierellaceae</taxon>
        <taxon>Modicella</taxon>
    </lineage>
</organism>
<dbReference type="Proteomes" id="UP000749646">
    <property type="component" value="Unassembled WGS sequence"/>
</dbReference>
<comment type="caution">
    <text evidence="1">The sequence shown here is derived from an EMBL/GenBank/DDBJ whole genome shotgun (WGS) entry which is preliminary data.</text>
</comment>
<dbReference type="OrthoDB" id="2409254at2759"/>
<evidence type="ECO:0000313" key="1">
    <source>
        <dbReference type="EMBL" id="KAF9997749.1"/>
    </source>
</evidence>
<reference evidence="1" key="1">
    <citation type="journal article" date="2020" name="Fungal Divers.">
        <title>Resolving the Mortierellaceae phylogeny through synthesis of multi-gene phylogenetics and phylogenomics.</title>
        <authorList>
            <person name="Vandepol N."/>
            <person name="Liber J."/>
            <person name="Desiro A."/>
            <person name="Na H."/>
            <person name="Kennedy M."/>
            <person name="Barry K."/>
            <person name="Grigoriev I.V."/>
            <person name="Miller A.N."/>
            <person name="O'Donnell K."/>
            <person name="Stajich J.E."/>
            <person name="Bonito G."/>
        </authorList>
    </citation>
    <scope>NUCLEOTIDE SEQUENCE</scope>
    <source>
        <strain evidence="1">MES-2147</strain>
    </source>
</reference>
<dbReference type="Gene3D" id="1.10.443.20">
    <property type="entry name" value="Centromere DNA-binding protein complex CBF3 subunit, domain 2"/>
    <property type="match status" value="1"/>
</dbReference>
<dbReference type="GO" id="GO:0003677">
    <property type="term" value="F:DNA binding"/>
    <property type="evidence" value="ECO:0007669"/>
    <property type="project" value="InterPro"/>
</dbReference>
<accession>A0A9P6SSS4</accession>
<gene>
    <name evidence="1" type="ORF">BGZ65_006682</name>
</gene>
<protein>
    <submittedName>
        <fullName evidence="1">Uncharacterized protein</fullName>
    </submittedName>
</protein>
<evidence type="ECO:0000313" key="2">
    <source>
        <dbReference type="Proteomes" id="UP000749646"/>
    </source>
</evidence>
<dbReference type="AlphaFoldDB" id="A0A9P6SSS4"/>
<keyword evidence="2" id="KW-1185">Reference proteome</keyword>
<dbReference type="EMBL" id="JAAAHW010000953">
    <property type="protein sequence ID" value="KAF9997749.1"/>
    <property type="molecule type" value="Genomic_DNA"/>
</dbReference>
<sequence length="58" mass="6623">YLSQAASWSQQAVALVFNMDRGKTVQDGEHEFSCALCHEVLTRCPLSAFAFYMFQLFQ</sequence>
<dbReference type="InterPro" id="IPR038279">
    <property type="entry name" value="Ndc10_dom2_sf"/>
</dbReference>
<feature type="non-terminal residue" evidence="1">
    <location>
        <position position="58"/>
    </location>
</feature>
<feature type="non-terminal residue" evidence="1">
    <location>
        <position position="1"/>
    </location>
</feature>